<feature type="compositionally biased region" description="Low complexity" evidence="1">
    <location>
        <begin position="288"/>
        <end position="297"/>
    </location>
</feature>
<dbReference type="EMBL" id="SKBM01000035">
    <property type="protein sequence ID" value="TCZ53958.1"/>
    <property type="molecule type" value="Genomic_DNA"/>
</dbReference>
<feature type="region of interest" description="Disordered" evidence="1">
    <location>
        <begin position="107"/>
        <end position="133"/>
    </location>
</feature>
<proteinExistence type="predicted"/>
<dbReference type="AlphaFoldDB" id="A0A4R4D3F2"/>
<reference evidence="2 3" key="1">
    <citation type="submission" date="2019-03" db="EMBL/GenBank/DDBJ databases">
        <title>Paracraurococcus aquatilis NE82 genome sequence.</title>
        <authorList>
            <person name="Zhao Y."/>
            <person name="Du Z."/>
        </authorList>
    </citation>
    <scope>NUCLEOTIDE SEQUENCE [LARGE SCALE GENOMIC DNA]</scope>
    <source>
        <strain evidence="2 3">NE82</strain>
    </source>
</reference>
<keyword evidence="3" id="KW-1185">Reference proteome</keyword>
<dbReference type="Proteomes" id="UP000295023">
    <property type="component" value="Unassembled WGS sequence"/>
</dbReference>
<evidence type="ECO:0000313" key="3">
    <source>
        <dbReference type="Proteomes" id="UP000295023"/>
    </source>
</evidence>
<feature type="region of interest" description="Disordered" evidence="1">
    <location>
        <begin position="203"/>
        <end position="230"/>
    </location>
</feature>
<accession>A0A4R4D3F2</accession>
<feature type="non-terminal residue" evidence="2">
    <location>
        <position position="297"/>
    </location>
</feature>
<evidence type="ECO:0000313" key="2">
    <source>
        <dbReference type="EMBL" id="TCZ53958.1"/>
    </source>
</evidence>
<gene>
    <name evidence="2" type="ORF">EXY23_24000</name>
</gene>
<comment type="caution">
    <text evidence="2">The sequence shown here is derived from an EMBL/GenBank/DDBJ whole genome shotgun (WGS) entry which is preliminary data.</text>
</comment>
<feature type="region of interest" description="Disordered" evidence="1">
    <location>
        <begin position="244"/>
        <end position="297"/>
    </location>
</feature>
<name>A0A4R4D3F2_9PROT</name>
<organism evidence="2 3">
    <name type="scientific">Roseicella aquatilis</name>
    <dbReference type="NCBI Taxonomy" id="2527868"/>
    <lineage>
        <taxon>Bacteria</taxon>
        <taxon>Pseudomonadati</taxon>
        <taxon>Pseudomonadota</taxon>
        <taxon>Alphaproteobacteria</taxon>
        <taxon>Acetobacterales</taxon>
        <taxon>Roseomonadaceae</taxon>
        <taxon>Roseicella</taxon>
    </lineage>
</organism>
<feature type="compositionally biased region" description="Low complexity" evidence="1">
    <location>
        <begin position="244"/>
        <end position="255"/>
    </location>
</feature>
<dbReference type="PRINTS" id="PR01217">
    <property type="entry name" value="PRICHEXTENSN"/>
</dbReference>
<sequence>MPIGSPGEPRAVIDIVLLHAKRGVALLEAPPHWTEDAPQRLRRRLERALFTSLYPGTLPIVHVPLRRDALAELPQVLGAAFAAEPPLDLPGGDAWMRAVSRALTAAPVPGASHRSPPLEAPQPAPPRSHHPWTFGAGGLGLALAALAAGAFLLRPEAPPNEPPLPASMAAGSDPLAIPAASVPPPPPPVVAPALLRLAVDQVPPPAGEEVPAEPPPPENLPGPADPAEAEAAFQKLLREILAAMPPEAGAEAGPARDSLALAEPVAPPSIGAPPPPAAAPGPPPPAGMPEAAMAAPL</sequence>
<feature type="compositionally biased region" description="Pro residues" evidence="1">
    <location>
        <begin position="203"/>
        <end position="224"/>
    </location>
</feature>
<evidence type="ECO:0000256" key="1">
    <source>
        <dbReference type="SAM" id="MobiDB-lite"/>
    </source>
</evidence>
<protein>
    <submittedName>
        <fullName evidence="2">Uncharacterized protein</fullName>
    </submittedName>
</protein>
<feature type="compositionally biased region" description="Pro residues" evidence="1">
    <location>
        <begin position="265"/>
        <end position="287"/>
    </location>
</feature>